<proteinExistence type="predicted"/>
<reference evidence="1" key="1">
    <citation type="submission" date="2018-05" db="EMBL/GenBank/DDBJ databases">
        <authorList>
            <person name="Lanie J.A."/>
            <person name="Ng W.-L."/>
            <person name="Kazmierczak K.M."/>
            <person name="Andrzejewski T.M."/>
            <person name="Davidsen T.M."/>
            <person name="Wayne K.J."/>
            <person name="Tettelin H."/>
            <person name="Glass J.I."/>
            <person name="Rusch D."/>
            <person name="Podicherti R."/>
            <person name="Tsui H.-C.T."/>
            <person name="Winkler M.E."/>
        </authorList>
    </citation>
    <scope>NUCLEOTIDE SEQUENCE</scope>
</reference>
<feature type="non-terminal residue" evidence="1">
    <location>
        <position position="58"/>
    </location>
</feature>
<feature type="non-terminal residue" evidence="1">
    <location>
        <position position="1"/>
    </location>
</feature>
<protein>
    <submittedName>
        <fullName evidence="1">Uncharacterized protein</fullName>
    </submittedName>
</protein>
<name>A0A383F4A5_9ZZZZ</name>
<dbReference type="EMBL" id="UINC01231430">
    <property type="protein sequence ID" value="SVE63957.1"/>
    <property type="molecule type" value="Genomic_DNA"/>
</dbReference>
<gene>
    <name evidence="1" type="ORF">METZ01_LOCUS516811</name>
</gene>
<evidence type="ECO:0000313" key="1">
    <source>
        <dbReference type="EMBL" id="SVE63957.1"/>
    </source>
</evidence>
<organism evidence="1">
    <name type="scientific">marine metagenome</name>
    <dbReference type="NCBI Taxonomy" id="408172"/>
    <lineage>
        <taxon>unclassified sequences</taxon>
        <taxon>metagenomes</taxon>
        <taxon>ecological metagenomes</taxon>
    </lineage>
</organism>
<dbReference type="AlphaFoldDB" id="A0A383F4A5"/>
<accession>A0A383F4A5</accession>
<sequence length="58" mass="6366">RHGRRVPRLCAGPRGGLWSNGGCRSTPPDRTHGHAVVLVLDYLRDPAVWCHGGRRLGL</sequence>